<dbReference type="PROSITE" id="PS50893">
    <property type="entry name" value="ABC_TRANSPORTER_2"/>
    <property type="match status" value="1"/>
</dbReference>
<accession>A0ABP7GDP9</accession>
<feature type="domain" description="ABC transporter" evidence="4">
    <location>
        <begin position="24"/>
        <end position="248"/>
    </location>
</feature>
<dbReference type="InterPro" id="IPR003439">
    <property type="entry name" value="ABC_transporter-like_ATP-bd"/>
</dbReference>
<protein>
    <submittedName>
        <fullName evidence="5">ABC transporter ATP-binding protein</fullName>
    </submittedName>
</protein>
<dbReference type="Proteomes" id="UP001500908">
    <property type="component" value="Unassembled WGS sequence"/>
</dbReference>
<dbReference type="GO" id="GO:0005524">
    <property type="term" value="F:ATP binding"/>
    <property type="evidence" value="ECO:0007669"/>
    <property type="project" value="UniProtKB-KW"/>
</dbReference>
<dbReference type="CDD" id="cd03255">
    <property type="entry name" value="ABC_MJ0796_LolCDE_FtsE"/>
    <property type="match status" value="1"/>
</dbReference>
<dbReference type="EMBL" id="BAABDD010000037">
    <property type="protein sequence ID" value="GAA3762979.1"/>
    <property type="molecule type" value="Genomic_DNA"/>
</dbReference>
<evidence type="ECO:0000256" key="1">
    <source>
        <dbReference type="ARBA" id="ARBA00022448"/>
    </source>
</evidence>
<dbReference type="PANTHER" id="PTHR24220">
    <property type="entry name" value="IMPORT ATP-BINDING PROTEIN"/>
    <property type="match status" value="1"/>
</dbReference>
<dbReference type="InterPro" id="IPR017911">
    <property type="entry name" value="MacB-like_ATP-bd"/>
</dbReference>
<organism evidence="5 6">
    <name type="scientific">Salinactinospora qingdaonensis</name>
    <dbReference type="NCBI Taxonomy" id="702744"/>
    <lineage>
        <taxon>Bacteria</taxon>
        <taxon>Bacillati</taxon>
        <taxon>Actinomycetota</taxon>
        <taxon>Actinomycetes</taxon>
        <taxon>Streptosporangiales</taxon>
        <taxon>Nocardiopsidaceae</taxon>
        <taxon>Salinactinospora</taxon>
    </lineage>
</organism>
<dbReference type="PANTHER" id="PTHR24220:SF685">
    <property type="entry name" value="ABC TRANSPORTER RELATED"/>
    <property type="match status" value="1"/>
</dbReference>
<dbReference type="Gene3D" id="3.40.50.300">
    <property type="entry name" value="P-loop containing nucleotide triphosphate hydrolases"/>
    <property type="match status" value="1"/>
</dbReference>
<keyword evidence="6" id="KW-1185">Reference proteome</keyword>
<comment type="caution">
    <text evidence="5">The sequence shown here is derived from an EMBL/GenBank/DDBJ whole genome shotgun (WGS) entry which is preliminary data.</text>
</comment>
<dbReference type="SUPFAM" id="SSF52540">
    <property type="entry name" value="P-loop containing nucleoside triphosphate hydrolases"/>
    <property type="match status" value="1"/>
</dbReference>
<dbReference type="InterPro" id="IPR015854">
    <property type="entry name" value="ABC_transpr_LolD-like"/>
</dbReference>
<keyword evidence="1" id="KW-0813">Transport</keyword>
<dbReference type="SMART" id="SM00382">
    <property type="entry name" value="AAA"/>
    <property type="match status" value="1"/>
</dbReference>
<keyword evidence="2" id="KW-0547">Nucleotide-binding</keyword>
<evidence type="ECO:0000313" key="6">
    <source>
        <dbReference type="Proteomes" id="UP001500908"/>
    </source>
</evidence>
<proteinExistence type="predicted"/>
<dbReference type="InterPro" id="IPR027417">
    <property type="entry name" value="P-loop_NTPase"/>
</dbReference>
<evidence type="ECO:0000259" key="4">
    <source>
        <dbReference type="PROSITE" id="PS50893"/>
    </source>
</evidence>
<sequence>MGEFEEIMQAPEVTETEAPAGAVLALESVCRDYGQGAAAVRAVDGVTLRVGAGEFVVLTGVSGSGKSTLLALAGYLQRPSSGTVWLQGRDLSAADATELAAHRRRIIGYVFQEYNLVADLTAAENTALPLELEGTRPRVARRRAVQALEEVGVGELADRFPEQTSGGQRQRVAIARALVGDKRLILADEPTGALDSESSAAVMAALVERTRERGISVVVATHDPAWLPHANRVLSLRDGHLSGDGEGR</sequence>
<keyword evidence="3 5" id="KW-0067">ATP-binding</keyword>
<evidence type="ECO:0000313" key="5">
    <source>
        <dbReference type="EMBL" id="GAA3762979.1"/>
    </source>
</evidence>
<name>A0ABP7GDP9_9ACTN</name>
<reference evidence="6" key="1">
    <citation type="journal article" date="2019" name="Int. J. Syst. Evol. Microbiol.">
        <title>The Global Catalogue of Microorganisms (GCM) 10K type strain sequencing project: providing services to taxonomists for standard genome sequencing and annotation.</title>
        <authorList>
            <consortium name="The Broad Institute Genomics Platform"/>
            <consortium name="The Broad Institute Genome Sequencing Center for Infectious Disease"/>
            <person name="Wu L."/>
            <person name="Ma J."/>
        </authorList>
    </citation>
    <scope>NUCLEOTIDE SEQUENCE [LARGE SCALE GENOMIC DNA]</scope>
    <source>
        <strain evidence="6">JCM 17137</strain>
    </source>
</reference>
<dbReference type="Pfam" id="PF00005">
    <property type="entry name" value="ABC_tran"/>
    <property type="match status" value="1"/>
</dbReference>
<evidence type="ECO:0000256" key="3">
    <source>
        <dbReference type="ARBA" id="ARBA00022840"/>
    </source>
</evidence>
<evidence type="ECO:0000256" key="2">
    <source>
        <dbReference type="ARBA" id="ARBA00022741"/>
    </source>
</evidence>
<dbReference type="InterPro" id="IPR003593">
    <property type="entry name" value="AAA+_ATPase"/>
</dbReference>
<gene>
    <name evidence="5" type="ORF">GCM10022402_45650</name>
</gene>